<keyword evidence="2 3" id="KW-0808">Transferase</keyword>
<dbReference type="OrthoDB" id="9771846at2"/>
<evidence type="ECO:0000256" key="2">
    <source>
        <dbReference type="ARBA" id="ARBA00022679"/>
    </source>
</evidence>
<dbReference type="GO" id="GO:0016758">
    <property type="term" value="F:hexosyltransferase activity"/>
    <property type="evidence" value="ECO:0007669"/>
    <property type="project" value="TreeGrafter"/>
</dbReference>
<evidence type="ECO:0000256" key="1">
    <source>
        <dbReference type="ARBA" id="ARBA00022676"/>
    </source>
</evidence>
<dbReference type="NCBIfam" id="TIGR00696">
    <property type="entry name" value="wecG_tagA_cpsF"/>
    <property type="match status" value="1"/>
</dbReference>
<dbReference type="AlphaFoldDB" id="A0A3B7MNB8"/>
<dbReference type="Pfam" id="PF03808">
    <property type="entry name" value="Glyco_tran_WecG"/>
    <property type="match status" value="1"/>
</dbReference>
<evidence type="ECO:0000313" key="4">
    <source>
        <dbReference type="Proteomes" id="UP000263900"/>
    </source>
</evidence>
<dbReference type="KEGG" id="pseg:D3H65_10750"/>
<evidence type="ECO:0000313" key="3">
    <source>
        <dbReference type="EMBL" id="AXY74426.1"/>
    </source>
</evidence>
<proteinExistence type="predicted"/>
<organism evidence="3 4">
    <name type="scientific">Paraflavitalea soli</name>
    <dbReference type="NCBI Taxonomy" id="2315862"/>
    <lineage>
        <taxon>Bacteria</taxon>
        <taxon>Pseudomonadati</taxon>
        <taxon>Bacteroidota</taxon>
        <taxon>Chitinophagia</taxon>
        <taxon>Chitinophagales</taxon>
        <taxon>Chitinophagaceae</taxon>
        <taxon>Paraflavitalea</taxon>
    </lineage>
</organism>
<keyword evidence="1" id="KW-0328">Glycosyltransferase</keyword>
<name>A0A3B7MNB8_9BACT</name>
<protein>
    <submittedName>
        <fullName evidence="3">Glycosyltransferase</fullName>
    </submittedName>
</protein>
<sequence>MRYGAATRLVSLKSLNRMNNRRFDFLGVKISVINPEIAAQKIKEYPFTGPAYICFPDASVVKEAYTDPLLKQILNTAYLTMPDGKPSQIVARLKGHKTVSTVSGFHLCHALLQTDLTHYFYGGNDATIDSMKKKLQQQFPQAKILGYKAPPFVSAAEIANSELVKADIENIRALQPNLVWIGISSPKQDYLMHHFHRQLPQSLMLGVGGVFLYFADETLRSPEWVKKMGLRWAYRLLKEPKRLWPKYYATIKFLLQNRSFFLKLLFRKKQPALS</sequence>
<dbReference type="EMBL" id="CP032157">
    <property type="protein sequence ID" value="AXY74426.1"/>
    <property type="molecule type" value="Genomic_DNA"/>
</dbReference>
<gene>
    <name evidence="3" type="ORF">D3H65_10750</name>
</gene>
<keyword evidence="4" id="KW-1185">Reference proteome</keyword>
<accession>A0A3B7MNB8</accession>
<dbReference type="PANTHER" id="PTHR34136">
    <property type="match status" value="1"/>
</dbReference>
<dbReference type="PANTHER" id="PTHR34136:SF1">
    <property type="entry name" value="UDP-N-ACETYL-D-MANNOSAMINURONIC ACID TRANSFERASE"/>
    <property type="match status" value="1"/>
</dbReference>
<dbReference type="InterPro" id="IPR004629">
    <property type="entry name" value="WecG_TagA_CpsF"/>
</dbReference>
<dbReference type="Proteomes" id="UP000263900">
    <property type="component" value="Chromosome"/>
</dbReference>
<dbReference type="CDD" id="cd06533">
    <property type="entry name" value="Glyco_transf_WecG_TagA"/>
    <property type="match status" value="1"/>
</dbReference>
<reference evidence="3 4" key="1">
    <citation type="submission" date="2018-09" db="EMBL/GenBank/DDBJ databases">
        <title>Genome sequencing of strain 6GH32-13.</title>
        <authorList>
            <person name="Weon H.-Y."/>
            <person name="Heo J."/>
            <person name="Kwon S.-W."/>
        </authorList>
    </citation>
    <scope>NUCLEOTIDE SEQUENCE [LARGE SCALE GENOMIC DNA]</scope>
    <source>
        <strain evidence="3 4">5GH32-13</strain>
    </source>
</reference>